<dbReference type="VEuPathDB" id="FungiDB:CIHG_06777"/>
<dbReference type="eggNOG" id="ENOG502R1TU">
    <property type="taxonomic scope" value="Eukaryota"/>
</dbReference>
<dbReference type="STRING" id="396776.A0A0J8RWK8"/>
<organism evidence="2 3">
    <name type="scientific">Coccidioides immitis H538.4</name>
    <dbReference type="NCBI Taxonomy" id="396776"/>
    <lineage>
        <taxon>Eukaryota</taxon>
        <taxon>Fungi</taxon>
        <taxon>Dikarya</taxon>
        <taxon>Ascomycota</taxon>
        <taxon>Pezizomycotina</taxon>
        <taxon>Eurotiomycetes</taxon>
        <taxon>Eurotiomycetidae</taxon>
        <taxon>Onygenales</taxon>
        <taxon>Onygenaceae</taxon>
        <taxon>Coccidioides</taxon>
    </lineage>
</organism>
<dbReference type="InterPro" id="IPR036188">
    <property type="entry name" value="FAD/NAD-bd_sf"/>
</dbReference>
<gene>
    <name evidence="2" type="ORF">CIHG_06777</name>
</gene>
<evidence type="ECO:0000313" key="3">
    <source>
        <dbReference type="Proteomes" id="UP000054563"/>
    </source>
</evidence>
<name>A0A0J8RWK8_COCIT</name>
<evidence type="ECO:0000313" key="2">
    <source>
        <dbReference type="EMBL" id="KMU88976.1"/>
    </source>
</evidence>
<dbReference type="Gene3D" id="3.50.50.60">
    <property type="entry name" value="FAD/NAD(P)-binding domain"/>
    <property type="match status" value="1"/>
</dbReference>
<feature type="domain" description="Amine oxidase" evidence="1">
    <location>
        <begin position="107"/>
        <end position="500"/>
    </location>
</feature>
<dbReference type="AlphaFoldDB" id="A0A0J8RWK8"/>
<dbReference type="Pfam" id="PF01593">
    <property type="entry name" value="Amino_oxidase"/>
    <property type="match status" value="1"/>
</dbReference>
<sequence length="517" mass="57559">MPDPLCRRTSLCSREAGRKGTNVNGISNAFLRWRDAGVLTRSQRYDETIESIPLRLNAIPASRTYEAVESLVCQPIEGVVDENFSSSRLLAFSQLHSSYGGSTGTYAGVKLKDEGKKVAIVERNDYLGGHIGTLYVDGEPVDYGVQGLFNTETTTKYLNRLNVQYEPLLPATLDNRYVDFRTGKTAPYDGNVVNITATLLLYSAVVSKFEGIADGSFNLPDQVPDELLMPFGQFVQRYHLEGALPLVWTFAHGSGNMLTAPTLYVLQLFGQPHVNALLRGYVRAKRGTAEVYKKAAEVLGSDVIYNSQILKVTRSDSGVTVVVRTKDDKFKQIRAKKLLVTMVPTLRNLDPFDLDQKEESVFRQWMWKNYYVGIVKNSGLPEKASIVDVDPTKAASLPHMPFVWHLDYMGVPGYHAVKIVGDSEFTESEAKELVLGGIRRMGAAGTFPISNPELATWRRHIPLTLAVSNEAVKGGFYRDLYALQGHKNTFYTGLSFCSDYSTLLWDFTNKVLEQMGV</sequence>
<reference evidence="3" key="1">
    <citation type="journal article" date="2010" name="Genome Res.">
        <title>Population genomic sequencing of Coccidioides fungi reveals recent hybridization and transposon control.</title>
        <authorList>
            <person name="Neafsey D.E."/>
            <person name="Barker B.M."/>
            <person name="Sharpton T.J."/>
            <person name="Stajich J.E."/>
            <person name="Park D.J."/>
            <person name="Whiston E."/>
            <person name="Hung C.-Y."/>
            <person name="McMahan C."/>
            <person name="White J."/>
            <person name="Sykes S."/>
            <person name="Heiman D."/>
            <person name="Young S."/>
            <person name="Zeng Q."/>
            <person name="Abouelleil A."/>
            <person name="Aftuck L."/>
            <person name="Bessette D."/>
            <person name="Brown A."/>
            <person name="FitzGerald M."/>
            <person name="Lui A."/>
            <person name="Macdonald J.P."/>
            <person name="Priest M."/>
            <person name="Orbach M.J."/>
            <person name="Galgiani J.N."/>
            <person name="Kirkland T.N."/>
            <person name="Cole G.T."/>
            <person name="Birren B.W."/>
            <person name="Henn M.R."/>
            <person name="Taylor J.W."/>
            <person name="Rounsley S.D."/>
        </authorList>
    </citation>
    <scope>NUCLEOTIDE SEQUENCE [LARGE SCALE GENOMIC DNA]</scope>
    <source>
        <strain evidence="3">H538.4</strain>
    </source>
</reference>
<dbReference type="InterPro" id="IPR002937">
    <property type="entry name" value="Amino_oxidase"/>
</dbReference>
<evidence type="ECO:0000259" key="1">
    <source>
        <dbReference type="Pfam" id="PF01593"/>
    </source>
</evidence>
<accession>A0A0J8RWK8</accession>
<protein>
    <recommendedName>
        <fullName evidence="1">Amine oxidase domain-containing protein</fullName>
    </recommendedName>
</protein>
<dbReference type="Gene3D" id="3.30.70.1990">
    <property type="match status" value="1"/>
</dbReference>
<proteinExistence type="predicted"/>
<dbReference type="Proteomes" id="UP000054563">
    <property type="component" value="Unassembled WGS sequence"/>
</dbReference>
<dbReference type="OrthoDB" id="68575at2759"/>
<dbReference type="EMBL" id="DS017009">
    <property type="protein sequence ID" value="KMU88976.1"/>
    <property type="molecule type" value="Genomic_DNA"/>
</dbReference>
<dbReference type="GO" id="GO:0016491">
    <property type="term" value="F:oxidoreductase activity"/>
    <property type="evidence" value="ECO:0007669"/>
    <property type="project" value="InterPro"/>
</dbReference>
<dbReference type="SUPFAM" id="SSF51905">
    <property type="entry name" value="FAD/NAD(P)-binding domain"/>
    <property type="match status" value="1"/>
</dbReference>
<dbReference type="Gene3D" id="1.10.405.20">
    <property type="match status" value="1"/>
</dbReference>